<dbReference type="InterPro" id="IPR002328">
    <property type="entry name" value="ADH_Zn_CS"/>
</dbReference>
<evidence type="ECO:0000313" key="8">
    <source>
        <dbReference type="Proteomes" id="UP000183994"/>
    </source>
</evidence>
<dbReference type="Pfam" id="PF00107">
    <property type="entry name" value="ADH_zinc_N"/>
    <property type="match status" value="1"/>
</dbReference>
<comment type="similarity">
    <text evidence="4">Belongs to the zinc-containing alcohol dehydrogenase family.</text>
</comment>
<dbReference type="InterPro" id="IPR011032">
    <property type="entry name" value="GroES-like_sf"/>
</dbReference>
<dbReference type="InterPro" id="IPR050129">
    <property type="entry name" value="Zn_alcohol_dh"/>
</dbReference>
<dbReference type="STRING" id="1121393.SAMN02745216_00456"/>
<organism evidence="7 8">
    <name type="scientific">Desulfatibacillum alkenivorans DSM 16219</name>
    <dbReference type="NCBI Taxonomy" id="1121393"/>
    <lineage>
        <taxon>Bacteria</taxon>
        <taxon>Pseudomonadati</taxon>
        <taxon>Thermodesulfobacteriota</taxon>
        <taxon>Desulfobacteria</taxon>
        <taxon>Desulfobacterales</taxon>
        <taxon>Desulfatibacillaceae</taxon>
        <taxon>Desulfatibacillum</taxon>
    </lineage>
</organism>
<accession>A0A1M6DTM1</accession>
<proteinExistence type="inferred from homology"/>
<dbReference type="AlphaFoldDB" id="A0A1M6DTM1"/>
<evidence type="ECO:0000256" key="1">
    <source>
        <dbReference type="ARBA" id="ARBA00022723"/>
    </source>
</evidence>
<dbReference type="GO" id="GO:0016491">
    <property type="term" value="F:oxidoreductase activity"/>
    <property type="evidence" value="ECO:0007669"/>
    <property type="project" value="UniProtKB-KW"/>
</dbReference>
<evidence type="ECO:0000313" key="7">
    <source>
        <dbReference type="EMBL" id="SHI76617.1"/>
    </source>
</evidence>
<dbReference type="EMBL" id="FQZU01000002">
    <property type="protein sequence ID" value="SHI76617.1"/>
    <property type="molecule type" value="Genomic_DNA"/>
</dbReference>
<evidence type="ECO:0000256" key="2">
    <source>
        <dbReference type="ARBA" id="ARBA00022833"/>
    </source>
</evidence>
<sequence length="404" mass="43531">MEALQFSFSVPRFIALKAISPLNKKAYYDGKLATVKLVDVPEPRLPGESWVKIQVKYCGFCGSDMNLIFLKDSPSASPFTSMPCIMGHEFCGEIVEKGADVKGFDLGDIVAVAPHLGCEARKISPICPNCRTGRPANCQNMAKGALAPGMFNGICRDVPGGFAPFAAAHQSQLFKMPEGLSPRLGALTEPAAVAVQAVLDNLPGNKDKVLVIGGGVIGQMIVWALRAMGLECDITVSEPFPFAQDMAKRAGADHIIKDGNLFTAAARITDAERYSPVMGDDICMGGFTKIFDCVGTGATINIAMRCLAGRGVLSVVGIGDDVKLDLTPLWLKIQTIKGVFAYGYNMVDGKREHAFTTSMRLALDHSEFLESMITHTFSLGQYKELIQTNLDKGKTRAVKTMFAF</sequence>
<dbReference type="SUPFAM" id="SSF51735">
    <property type="entry name" value="NAD(P)-binding Rossmann-fold domains"/>
    <property type="match status" value="1"/>
</dbReference>
<dbReference type="Proteomes" id="UP000183994">
    <property type="component" value="Unassembled WGS sequence"/>
</dbReference>
<evidence type="ECO:0000256" key="4">
    <source>
        <dbReference type="RuleBase" id="RU361277"/>
    </source>
</evidence>
<dbReference type="PANTHER" id="PTHR43401">
    <property type="entry name" value="L-THREONINE 3-DEHYDROGENASE"/>
    <property type="match status" value="1"/>
</dbReference>
<dbReference type="InterPro" id="IPR013154">
    <property type="entry name" value="ADH-like_N"/>
</dbReference>
<keyword evidence="1 4" id="KW-0479">Metal-binding</keyword>
<dbReference type="PROSITE" id="PS00059">
    <property type="entry name" value="ADH_ZINC"/>
    <property type="match status" value="1"/>
</dbReference>
<dbReference type="Gene3D" id="3.40.50.720">
    <property type="entry name" value="NAD(P)-binding Rossmann-like Domain"/>
    <property type="match status" value="1"/>
</dbReference>
<feature type="domain" description="Alcohol dehydrogenase-like N-terminal" evidence="6">
    <location>
        <begin position="48"/>
        <end position="178"/>
    </location>
</feature>
<comment type="cofactor">
    <cofactor evidence="4">
        <name>Zn(2+)</name>
        <dbReference type="ChEBI" id="CHEBI:29105"/>
    </cofactor>
</comment>
<dbReference type="OrthoDB" id="9774952at2"/>
<name>A0A1M6DTM1_9BACT</name>
<keyword evidence="8" id="KW-1185">Reference proteome</keyword>
<feature type="domain" description="Alcohol dehydrogenase-like C-terminal" evidence="5">
    <location>
        <begin position="217"/>
        <end position="345"/>
    </location>
</feature>
<dbReference type="SUPFAM" id="SSF50129">
    <property type="entry name" value="GroES-like"/>
    <property type="match status" value="1"/>
</dbReference>
<keyword evidence="2 4" id="KW-0862">Zinc</keyword>
<keyword evidence="3" id="KW-0560">Oxidoreductase</keyword>
<protein>
    <submittedName>
        <fullName evidence="7">Threonine dehydrogenase</fullName>
    </submittedName>
</protein>
<dbReference type="GO" id="GO:0008270">
    <property type="term" value="F:zinc ion binding"/>
    <property type="evidence" value="ECO:0007669"/>
    <property type="project" value="InterPro"/>
</dbReference>
<dbReference type="InterPro" id="IPR036291">
    <property type="entry name" value="NAD(P)-bd_dom_sf"/>
</dbReference>
<evidence type="ECO:0000259" key="6">
    <source>
        <dbReference type="Pfam" id="PF08240"/>
    </source>
</evidence>
<evidence type="ECO:0000256" key="3">
    <source>
        <dbReference type="ARBA" id="ARBA00023002"/>
    </source>
</evidence>
<dbReference type="Pfam" id="PF08240">
    <property type="entry name" value="ADH_N"/>
    <property type="match status" value="1"/>
</dbReference>
<gene>
    <name evidence="7" type="ORF">SAMN02745216_00456</name>
</gene>
<evidence type="ECO:0000259" key="5">
    <source>
        <dbReference type="Pfam" id="PF00107"/>
    </source>
</evidence>
<dbReference type="PANTHER" id="PTHR43401:SF2">
    <property type="entry name" value="L-THREONINE 3-DEHYDROGENASE"/>
    <property type="match status" value="1"/>
</dbReference>
<dbReference type="Gene3D" id="3.90.180.10">
    <property type="entry name" value="Medium-chain alcohol dehydrogenases, catalytic domain"/>
    <property type="match status" value="1"/>
</dbReference>
<reference evidence="8" key="1">
    <citation type="submission" date="2016-11" db="EMBL/GenBank/DDBJ databases">
        <authorList>
            <person name="Varghese N."/>
            <person name="Submissions S."/>
        </authorList>
    </citation>
    <scope>NUCLEOTIDE SEQUENCE [LARGE SCALE GENOMIC DNA]</scope>
    <source>
        <strain evidence="8">DSM 16219</strain>
    </source>
</reference>
<dbReference type="InterPro" id="IPR013149">
    <property type="entry name" value="ADH-like_C"/>
</dbReference>